<proteinExistence type="predicted"/>
<comment type="caution">
    <text evidence="3">The sequence shown here is derived from an EMBL/GenBank/DDBJ whole genome shotgun (WGS) entry which is preliminary data.</text>
</comment>
<name>A0A4R4AE30_MARGR</name>
<evidence type="ECO:0000313" key="4">
    <source>
        <dbReference type="Proteomes" id="UP000295247"/>
    </source>
</evidence>
<evidence type="ECO:0000313" key="3">
    <source>
        <dbReference type="EMBL" id="TCW37154.1"/>
    </source>
</evidence>
<dbReference type="InterPro" id="IPR052336">
    <property type="entry name" value="MlaD_Phospholipid_Transporter"/>
</dbReference>
<dbReference type="EMBL" id="SMDC01000003">
    <property type="protein sequence ID" value="TCW37154.1"/>
    <property type="molecule type" value="Genomic_DNA"/>
</dbReference>
<evidence type="ECO:0000259" key="2">
    <source>
        <dbReference type="Pfam" id="PF02470"/>
    </source>
</evidence>
<dbReference type="PANTHER" id="PTHR33371">
    <property type="entry name" value="INTERMEMBRANE PHOSPHOLIPID TRANSPORT SYSTEM BINDING PROTEIN MLAD-RELATED"/>
    <property type="match status" value="1"/>
</dbReference>
<dbReference type="Pfam" id="PF02470">
    <property type="entry name" value="MlaD"/>
    <property type="match status" value="1"/>
</dbReference>
<accession>A0A4R4AE30</accession>
<feature type="domain" description="Mce/MlaD" evidence="2">
    <location>
        <begin position="47"/>
        <end position="133"/>
    </location>
</feature>
<protein>
    <submittedName>
        <fullName evidence="3">Paraquat-inducible protein B</fullName>
    </submittedName>
</protein>
<dbReference type="Proteomes" id="UP000295247">
    <property type="component" value="Unassembled WGS sequence"/>
</dbReference>
<keyword evidence="1" id="KW-0175">Coiled coil</keyword>
<dbReference type="InterPro" id="IPR003399">
    <property type="entry name" value="Mce/MlaD"/>
</dbReference>
<dbReference type="AlphaFoldDB" id="A0A4R4AE30"/>
<organism evidence="3 4">
    <name type="scientific">Marichromatium gracile</name>
    <name type="common">Chromatium gracile</name>
    <dbReference type="NCBI Taxonomy" id="1048"/>
    <lineage>
        <taxon>Bacteria</taxon>
        <taxon>Pseudomonadati</taxon>
        <taxon>Pseudomonadota</taxon>
        <taxon>Gammaproteobacteria</taxon>
        <taxon>Chromatiales</taxon>
        <taxon>Chromatiaceae</taxon>
        <taxon>Marichromatium</taxon>
    </lineage>
</organism>
<evidence type="ECO:0000256" key="1">
    <source>
        <dbReference type="SAM" id="Coils"/>
    </source>
</evidence>
<dbReference type="RefSeq" id="WP_132229173.1">
    <property type="nucleotide sequence ID" value="NZ_NRRH01000065.1"/>
</dbReference>
<feature type="coiled-coil region" evidence="1">
    <location>
        <begin position="309"/>
        <end position="336"/>
    </location>
</feature>
<gene>
    <name evidence="3" type="ORF">EDC29_103353</name>
</gene>
<dbReference type="PANTHER" id="PTHR33371:SF4">
    <property type="entry name" value="INTERMEMBRANE PHOSPHOLIPID TRANSPORT SYSTEM BINDING PROTEIN MLAD"/>
    <property type="match status" value="1"/>
</dbReference>
<reference evidence="3 4" key="1">
    <citation type="submission" date="2019-03" db="EMBL/GenBank/DDBJ databases">
        <title>Genomic Encyclopedia of Type Strains, Phase IV (KMG-IV): sequencing the most valuable type-strain genomes for metagenomic binning, comparative biology and taxonomic classification.</title>
        <authorList>
            <person name="Goeker M."/>
        </authorList>
    </citation>
    <scope>NUCLEOTIDE SEQUENCE [LARGE SCALE GENOMIC DNA]</scope>
    <source>
        <strain evidence="3 4">DSM 203</strain>
    </source>
</reference>
<sequence>MSRRASPTLIGAFVLGALALLVLALILFGGGALFRERVGLLTYFPGSVQGLSVGAEVQFQGVTVGQVTAIELDFSPSDGAVRIPVRYEVWPERVRISQGTEPRDARVVLRELVARRGLHARLESLSFVTGQYVVALNLDPALVDEVPAVAAAAGGDDVVVPALPAIRDQLGEMLGNLRLDELVDEASAALRGLGTLLGSDEAGALMGNLDATLTRIRALAETLERRLPPLVGRLDQTLVAYERLARRIDGEVVPVATRIGETSAALTRLAETLEAEVGPLSGAVRSTLGQASQTLRHLDGLVEDGRGTRVRLDRALAELTRSARALRELADYLERHPEALLRGK</sequence>